<reference evidence="1" key="1">
    <citation type="submission" date="2019-08" db="EMBL/GenBank/DDBJ databases">
        <authorList>
            <person name="Kucharzyk K."/>
            <person name="Murdoch R.W."/>
            <person name="Higgins S."/>
            <person name="Loffler F."/>
        </authorList>
    </citation>
    <scope>NUCLEOTIDE SEQUENCE</scope>
</reference>
<evidence type="ECO:0000313" key="1">
    <source>
        <dbReference type="EMBL" id="MPL77442.1"/>
    </source>
</evidence>
<proteinExistence type="predicted"/>
<gene>
    <name evidence="1" type="ORF">SDC9_23298</name>
</gene>
<comment type="caution">
    <text evidence="1">The sequence shown here is derived from an EMBL/GenBank/DDBJ whole genome shotgun (WGS) entry which is preliminary data.</text>
</comment>
<organism evidence="1">
    <name type="scientific">bioreactor metagenome</name>
    <dbReference type="NCBI Taxonomy" id="1076179"/>
    <lineage>
        <taxon>unclassified sequences</taxon>
        <taxon>metagenomes</taxon>
        <taxon>ecological metagenomes</taxon>
    </lineage>
</organism>
<dbReference type="EMBL" id="VSSQ01000107">
    <property type="protein sequence ID" value="MPL77442.1"/>
    <property type="molecule type" value="Genomic_DNA"/>
</dbReference>
<dbReference type="AlphaFoldDB" id="A0A644UF24"/>
<accession>A0A644UF24</accession>
<sequence length="63" mass="7380">MTENYIFDLLTSWEEDLFENESSNQEEASFLPSNRVISTILSYANCERIESLTLNHDFELCLN</sequence>
<name>A0A644UF24_9ZZZZ</name>
<protein>
    <submittedName>
        <fullName evidence="1">Uncharacterized protein</fullName>
    </submittedName>
</protein>